<sequence>MTDKEYMITNGVCRTIDVAYYDPLSIAPYTTYTSSTTVRGIDADVYTYNSSTYNVTLFVEKADNSIPLTLTQKASFYESTNQYDHFVGGVDFDSLFFEIPDVCTPPGVICPGEGVQDLEVYRYHAAHLNSLADQNGASQIGVTAFICQAAGTDAEPTYSWISKYTVSVDTAWGNYGLCNLHNCWTLNPNAVGREYSYGVTEDSGQCAPDSPTFGEWYSFTSVSECPSGVPVGPENNCSWQTKQLLQTIDIDCLKNLGFLHDCKADRGFPFPTATATLQKGFETCPDPNSPTPPPHS</sequence>
<name>A0A7S4NK87_9EUKA</name>
<evidence type="ECO:0000313" key="1">
    <source>
        <dbReference type="EMBL" id="CAE2292779.1"/>
    </source>
</evidence>
<protein>
    <submittedName>
        <fullName evidence="1">Uncharacterized protein</fullName>
    </submittedName>
</protein>
<proteinExistence type="predicted"/>
<dbReference type="EMBL" id="HBKR01008910">
    <property type="protein sequence ID" value="CAE2292779.1"/>
    <property type="molecule type" value="Transcribed_RNA"/>
</dbReference>
<gene>
    <name evidence="1" type="ORF">NAES01612_LOCUS5912</name>
</gene>
<dbReference type="AlphaFoldDB" id="A0A7S4NK87"/>
<reference evidence="1" key="1">
    <citation type="submission" date="2021-01" db="EMBL/GenBank/DDBJ databases">
        <authorList>
            <person name="Corre E."/>
            <person name="Pelletier E."/>
            <person name="Niang G."/>
            <person name="Scheremetjew M."/>
            <person name="Finn R."/>
            <person name="Kale V."/>
            <person name="Holt S."/>
            <person name="Cochrane G."/>
            <person name="Meng A."/>
            <person name="Brown T."/>
            <person name="Cohen L."/>
        </authorList>
    </citation>
    <scope>NUCLEOTIDE SEQUENCE</scope>
    <source>
        <strain evidence="1">SoJaBio B1-5/56/2</strain>
    </source>
</reference>
<organism evidence="1">
    <name type="scientific">Paramoeba aestuarina</name>
    <dbReference type="NCBI Taxonomy" id="180227"/>
    <lineage>
        <taxon>Eukaryota</taxon>
        <taxon>Amoebozoa</taxon>
        <taxon>Discosea</taxon>
        <taxon>Flabellinia</taxon>
        <taxon>Dactylopodida</taxon>
        <taxon>Paramoebidae</taxon>
        <taxon>Paramoeba</taxon>
    </lineage>
</organism>
<accession>A0A7S4NK87</accession>